<proteinExistence type="predicted"/>
<evidence type="ECO:0000313" key="1">
    <source>
        <dbReference type="EMBL" id="SFV49905.1"/>
    </source>
</evidence>
<name>A0A1W1B8U2_9ZZZZ</name>
<dbReference type="AlphaFoldDB" id="A0A1W1B8U2"/>
<gene>
    <name evidence="1" type="ORF">MNB_SV-8-678</name>
</gene>
<organism evidence="1">
    <name type="scientific">hydrothermal vent metagenome</name>
    <dbReference type="NCBI Taxonomy" id="652676"/>
    <lineage>
        <taxon>unclassified sequences</taxon>
        <taxon>metagenomes</taxon>
        <taxon>ecological metagenomes</taxon>
    </lineage>
</organism>
<reference evidence="1" key="1">
    <citation type="submission" date="2016-10" db="EMBL/GenBank/DDBJ databases">
        <authorList>
            <person name="de Groot N.N."/>
        </authorList>
    </citation>
    <scope>NUCLEOTIDE SEQUENCE</scope>
</reference>
<sequence length="42" mass="4793">MKISTILKKIVKKDGKHSLTARRVNTLRSSKEFNYLVDSSKA</sequence>
<protein>
    <submittedName>
        <fullName evidence="1">Uncharacterized protein</fullName>
    </submittedName>
</protein>
<dbReference type="EMBL" id="FPHD01000001">
    <property type="protein sequence ID" value="SFV49905.1"/>
    <property type="molecule type" value="Genomic_DNA"/>
</dbReference>
<accession>A0A1W1B8U2</accession>